<dbReference type="STRING" id="328396.RU93_GL000278"/>
<feature type="transmembrane region" description="Helical" evidence="6">
    <location>
        <begin position="20"/>
        <end position="51"/>
    </location>
</feature>
<keyword evidence="8" id="KW-1185">Reference proteome</keyword>
<evidence type="ECO:0000256" key="6">
    <source>
        <dbReference type="SAM" id="Phobius"/>
    </source>
</evidence>
<sequence>MTYRILNFPDMTAEGSFPLGGAVCVAAIVAGIHPIVATILAVFAGMLAGLVTGLLYTKGKIPVILAGILVMSSLNAVMLYVMKRPNLSLLNQPKLLDFFQDIGISQNFDRIFLGLIASGIIISGLYFFFNTEFGQAYIATGDNETMARSLGIATDRMKIVGLVLSNGVIALSGSLIAQSDGYADVNKGVGVIVIGLASIIIGEVLYGELTFLERLIAIVVGSIIYQLLILLVIRLGFDTTYLKLFSAIILAICLLIPQIKTTLRLKTGLEKEA</sequence>
<evidence type="ECO:0000256" key="4">
    <source>
        <dbReference type="ARBA" id="ARBA00022989"/>
    </source>
</evidence>
<name>A0A1L8QXX0_9ENTE</name>
<organism evidence="7 8">
    <name type="scientific">Enterococcus aquimarinus</name>
    <dbReference type="NCBI Taxonomy" id="328396"/>
    <lineage>
        <taxon>Bacteria</taxon>
        <taxon>Bacillati</taxon>
        <taxon>Bacillota</taxon>
        <taxon>Bacilli</taxon>
        <taxon>Lactobacillales</taxon>
        <taxon>Enterococcaceae</taxon>
        <taxon>Enterococcus</taxon>
    </lineage>
</organism>
<evidence type="ECO:0000256" key="2">
    <source>
        <dbReference type="ARBA" id="ARBA00022475"/>
    </source>
</evidence>
<feature type="transmembrane region" description="Helical" evidence="6">
    <location>
        <begin position="189"/>
        <end position="206"/>
    </location>
</feature>
<feature type="transmembrane region" description="Helical" evidence="6">
    <location>
        <begin position="215"/>
        <end position="235"/>
    </location>
</feature>
<proteinExistence type="predicted"/>
<dbReference type="GO" id="GO:0022857">
    <property type="term" value="F:transmembrane transporter activity"/>
    <property type="evidence" value="ECO:0007669"/>
    <property type="project" value="InterPro"/>
</dbReference>
<accession>A0A1L8QXX0</accession>
<dbReference type="CDD" id="cd06574">
    <property type="entry name" value="TM_PBP1_branched-chain-AA_like"/>
    <property type="match status" value="1"/>
</dbReference>
<comment type="caution">
    <text evidence="7">The sequence shown here is derived from an EMBL/GenBank/DDBJ whole genome shotgun (WGS) entry which is preliminary data.</text>
</comment>
<dbReference type="EMBL" id="JXKD01000001">
    <property type="protein sequence ID" value="OJG12348.1"/>
    <property type="molecule type" value="Genomic_DNA"/>
</dbReference>
<feature type="transmembrane region" description="Helical" evidence="6">
    <location>
        <begin position="241"/>
        <end position="259"/>
    </location>
</feature>
<evidence type="ECO:0000313" key="8">
    <source>
        <dbReference type="Proteomes" id="UP000182149"/>
    </source>
</evidence>
<feature type="transmembrane region" description="Helical" evidence="6">
    <location>
        <begin position="63"/>
        <end position="82"/>
    </location>
</feature>
<evidence type="ECO:0000313" key="7">
    <source>
        <dbReference type="EMBL" id="OJG12348.1"/>
    </source>
</evidence>
<reference evidence="7 8" key="1">
    <citation type="submission" date="2014-12" db="EMBL/GenBank/DDBJ databases">
        <title>Draft genome sequences of 29 type strains of Enterococci.</title>
        <authorList>
            <person name="Zhong Z."/>
            <person name="Sun Z."/>
            <person name="Liu W."/>
            <person name="Zhang W."/>
            <person name="Zhang H."/>
        </authorList>
    </citation>
    <scope>NUCLEOTIDE SEQUENCE [LARGE SCALE GENOMIC DNA]</scope>
    <source>
        <strain evidence="7 8">DSM 17690</strain>
    </source>
</reference>
<keyword evidence="2" id="KW-1003">Cell membrane</keyword>
<gene>
    <name evidence="7" type="ORF">RU93_GL000278</name>
</gene>
<evidence type="ECO:0000256" key="1">
    <source>
        <dbReference type="ARBA" id="ARBA00004651"/>
    </source>
</evidence>
<dbReference type="GO" id="GO:0005886">
    <property type="term" value="C:plasma membrane"/>
    <property type="evidence" value="ECO:0007669"/>
    <property type="project" value="UniProtKB-SubCell"/>
</dbReference>
<keyword evidence="4 6" id="KW-1133">Transmembrane helix</keyword>
<dbReference type="Proteomes" id="UP000182149">
    <property type="component" value="Unassembled WGS sequence"/>
</dbReference>
<dbReference type="AlphaFoldDB" id="A0A1L8QXX0"/>
<keyword evidence="5 6" id="KW-0472">Membrane</keyword>
<feature type="transmembrane region" description="Helical" evidence="6">
    <location>
        <begin position="159"/>
        <end position="177"/>
    </location>
</feature>
<keyword evidence="3 6" id="KW-0812">Transmembrane</keyword>
<comment type="subcellular location">
    <subcellularLocation>
        <location evidence="1">Cell membrane</location>
        <topology evidence="1">Multi-pass membrane protein</topology>
    </subcellularLocation>
</comment>
<evidence type="ECO:0000256" key="5">
    <source>
        <dbReference type="ARBA" id="ARBA00023136"/>
    </source>
</evidence>
<feature type="transmembrane region" description="Helical" evidence="6">
    <location>
        <begin position="111"/>
        <end position="129"/>
    </location>
</feature>
<dbReference type="PANTHER" id="PTHR32196">
    <property type="entry name" value="ABC TRANSPORTER PERMEASE PROTEIN YPHD-RELATED-RELATED"/>
    <property type="match status" value="1"/>
</dbReference>
<protein>
    <submittedName>
        <fullName evidence="7">Amino acid or sugar ABC transporter permease</fullName>
    </submittedName>
</protein>
<dbReference type="Pfam" id="PF02653">
    <property type="entry name" value="BPD_transp_2"/>
    <property type="match status" value="1"/>
</dbReference>
<dbReference type="PANTHER" id="PTHR32196:SF69">
    <property type="entry name" value="BRANCHED-CHAIN AMINO ACID TRANSPORT SYSTEM, PERMEASE PROTEIN"/>
    <property type="match status" value="1"/>
</dbReference>
<dbReference type="InterPro" id="IPR001851">
    <property type="entry name" value="ABC_transp_permease"/>
</dbReference>
<evidence type="ECO:0000256" key="3">
    <source>
        <dbReference type="ARBA" id="ARBA00022692"/>
    </source>
</evidence>